<keyword evidence="1 3" id="KW-0732">Signal</keyword>
<dbReference type="SUPFAM" id="SSF48230">
    <property type="entry name" value="Chondroitin AC/alginate lyase"/>
    <property type="match status" value="1"/>
</dbReference>
<feature type="chain" id="PRO_5034227616" description="Alginate lyase domain-containing protein" evidence="3">
    <location>
        <begin position="26"/>
        <end position="405"/>
    </location>
</feature>
<dbReference type="EMBL" id="CAJPDT010000121">
    <property type="protein sequence ID" value="CAF9939640.1"/>
    <property type="molecule type" value="Genomic_DNA"/>
</dbReference>
<evidence type="ECO:0000313" key="6">
    <source>
        <dbReference type="Proteomes" id="UP000664534"/>
    </source>
</evidence>
<name>A0A8H3J2Q8_9LECA</name>
<feature type="signal peptide" evidence="3">
    <location>
        <begin position="1"/>
        <end position="25"/>
    </location>
</feature>
<comment type="caution">
    <text evidence="5">The sequence shown here is derived from an EMBL/GenBank/DDBJ whole genome shotgun (WGS) entry which is preliminary data.</text>
</comment>
<dbReference type="InterPro" id="IPR008929">
    <property type="entry name" value="Chondroitin_lyas"/>
</dbReference>
<dbReference type="GO" id="GO:0042597">
    <property type="term" value="C:periplasmic space"/>
    <property type="evidence" value="ECO:0007669"/>
    <property type="project" value="InterPro"/>
</dbReference>
<protein>
    <recommendedName>
        <fullName evidence="4">Alginate lyase domain-containing protein</fullName>
    </recommendedName>
</protein>
<dbReference type="AlphaFoldDB" id="A0A8H3J2Q8"/>
<evidence type="ECO:0000256" key="3">
    <source>
        <dbReference type="SAM" id="SignalP"/>
    </source>
</evidence>
<accession>A0A8H3J2Q8</accession>
<evidence type="ECO:0000313" key="5">
    <source>
        <dbReference type="EMBL" id="CAF9939640.1"/>
    </source>
</evidence>
<organism evidence="5 6">
    <name type="scientific">Imshaugia aleurites</name>
    <dbReference type="NCBI Taxonomy" id="172621"/>
    <lineage>
        <taxon>Eukaryota</taxon>
        <taxon>Fungi</taxon>
        <taxon>Dikarya</taxon>
        <taxon>Ascomycota</taxon>
        <taxon>Pezizomycotina</taxon>
        <taxon>Lecanoromycetes</taxon>
        <taxon>OSLEUM clade</taxon>
        <taxon>Lecanoromycetidae</taxon>
        <taxon>Lecanorales</taxon>
        <taxon>Lecanorineae</taxon>
        <taxon>Parmeliaceae</taxon>
        <taxon>Imshaugia</taxon>
    </lineage>
</organism>
<evidence type="ECO:0000259" key="4">
    <source>
        <dbReference type="Pfam" id="PF05426"/>
    </source>
</evidence>
<dbReference type="GO" id="GO:0016829">
    <property type="term" value="F:lyase activity"/>
    <property type="evidence" value="ECO:0007669"/>
    <property type="project" value="UniProtKB-KW"/>
</dbReference>
<dbReference type="Gene3D" id="1.50.10.100">
    <property type="entry name" value="Chondroitin AC/alginate lyase"/>
    <property type="match status" value="1"/>
</dbReference>
<reference evidence="5" key="1">
    <citation type="submission" date="2021-03" db="EMBL/GenBank/DDBJ databases">
        <authorList>
            <person name="Tagirdzhanova G."/>
        </authorList>
    </citation>
    <scope>NUCLEOTIDE SEQUENCE</scope>
</reference>
<keyword evidence="2" id="KW-0456">Lyase</keyword>
<proteinExistence type="predicted"/>
<evidence type="ECO:0000256" key="1">
    <source>
        <dbReference type="ARBA" id="ARBA00022729"/>
    </source>
</evidence>
<dbReference type="Pfam" id="PF05426">
    <property type="entry name" value="Alginate_lyase"/>
    <property type="match status" value="1"/>
</dbReference>
<gene>
    <name evidence="5" type="ORF">IMSHALPRED_001580</name>
</gene>
<sequence length="405" mass="43757">MLRALAGRALANLLCLSLAISVSGSAPLTERTVAQAPTTFVHPGVLLDQNQLEFIKDKVNSGEEQWTNAYQAMLQSPLAALNREPSPTATVECGPESTPDIGCTAETEDALAAYAMSLAWYISGSAQYAEKAISYMNAWAGTVKAHTDSNAPLQAGWAGATWPRAAEIIRYSNAGWPNEDITNFENMLRNVYLPEVIVGSNSNGNWELVMMEAAIGICIFLEDSSNYVKAMNTFLDRVPAYIYLTSDGEHPQTAPASSLTSSAAIIDYWYGQDTFPESGIAQETCRDFVHVGYGLASISHVAESSRIQGTDLYAGDIGQRLRFGLGFHSRYQLGASVPSWLCKGSLVDTGTKRLNSVTEVGYNALSTRLGHVMNSTGILTMDQRPAGENELFVGWETLTHGNNTA</sequence>
<feature type="domain" description="Alginate lyase" evidence="4">
    <location>
        <begin position="108"/>
        <end position="234"/>
    </location>
</feature>
<evidence type="ECO:0000256" key="2">
    <source>
        <dbReference type="ARBA" id="ARBA00023239"/>
    </source>
</evidence>
<dbReference type="OrthoDB" id="5302720at2759"/>
<dbReference type="InterPro" id="IPR008397">
    <property type="entry name" value="Alginate_lyase_dom"/>
</dbReference>
<dbReference type="Proteomes" id="UP000664534">
    <property type="component" value="Unassembled WGS sequence"/>
</dbReference>
<keyword evidence="6" id="KW-1185">Reference proteome</keyword>